<protein>
    <submittedName>
        <fullName evidence="1">Phage head closure protein</fullName>
    </submittedName>
</protein>
<proteinExistence type="predicted"/>
<comment type="caution">
    <text evidence="1">The sequence shown here is derived from an EMBL/GenBank/DDBJ whole genome shotgun (WGS) entry which is preliminary data.</text>
</comment>
<reference evidence="2" key="1">
    <citation type="journal article" date="2019" name="Int. J. Syst. Evol. Microbiol.">
        <title>The Global Catalogue of Microorganisms (GCM) 10K type strain sequencing project: providing services to taxonomists for standard genome sequencing and annotation.</title>
        <authorList>
            <consortium name="The Broad Institute Genomics Platform"/>
            <consortium name="The Broad Institute Genome Sequencing Center for Infectious Disease"/>
            <person name="Wu L."/>
            <person name="Ma J."/>
        </authorList>
    </citation>
    <scope>NUCLEOTIDE SEQUENCE [LARGE SCALE GENOMIC DNA]</scope>
    <source>
        <strain evidence="2">KACC 12633</strain>
    </source>
</reference>
<dbReference type="Proteomes" id="UP001596150">
    <property type="component" value="Unassembled WGS sequence"/>
</dbReference>
<dbReference type="InterPro" id="IPR038666">
    <property type="entry name" value="SSP1_head-tail_sf"/>
</dbReference>
<evidence type="ECO:0000313" key="2">
    <source>
        <dbReference type="Proteomes" id="UP001596150"/>
    </source>
</evidence>
<dbReference type="InterPro" id="IPR008767">
    <property type="entry name" value="Phage_SPP1_head-tail_adaptor"/>
</dbReference>
<keyword evidence="2" id="KW-1185">Reference proteome</keyword>
<accession>A0ABW0PWJ6</accession>
<dbReference type="Gene3D" id="2.40.10.270">
    <property type="entry name" value="Bacteriophage SPP1 head-tail adaptor protein"/>
    <property type="match status" value="1"/>
</dbReference>
<evidence type="ECO:0000313" key="1">
    <source>
        <dbReference type="EMBL" id="MFC5516127.1"/>
    </source>
</evidence>
<dbReference type="RefSeq" id="WP_266341663.1">
    <property type="nucleotide sequence ID" value="NZ_JAPKNH010000001.1"/>
</dbReference>
<dbReference type="Pfam" id="PF05521">
    <property type="entry name" value="Phage_HCP"/>
    <property type="match status" value="1"/>
</dbReference>
<sequence length="109" mass="12376">MNGFDPGQLSSRVTLERQIRVPDGVGGATTDWEEVATVWAAIEPVAAGETFSSDRLATRITHQITLRFRADVEGGMRVRHRERILRIASWRDPDETRRFLILDAVEERS</sequence>
<organism evidence="1 2">
    <name type="scientific">Kaistia terrae</name>
    <dbReference type="NCBI Taxonomy" id="537017"/>
    <lineage>
        <taxon>Bacteria</taxon>
        <taxon>Pseudomonadati</taxon>
        <taxon>Pseudomonadota</taxon>
        <taxon>Alphaproteobacteria</taxon>
        <taxon>Hyphomicrobiales</taxon>
        <taxon>Kaistiaceae</taxon>
        <taxon>Kaistia</taxon>
    </lineage>
</organism>
<gene>
    <name evidence="1" type="ORF">ACFPP9_10130</name>
</gene>
<name>A0ABW0PWJ6_9HYPH</name>
<dbReference type="EMBL" id="JBHSML010000003">
    <property type="protein sequence ID" value="MFC5516127.1"/>
    <property type="molecule type" value="Genomic_DNA"/>
</dbReference>
<dbReference type="NCBIfam" id="TIGR01563">
    <property type="entry name" value="gp16_SPP1"/>
    <property type="match status" value="1"/>
</dbReference>